<evidence type="ECO:0000313" key="2">
    <source>
        <dbReference type="Proteomes" id="UP000565155"/>
    </source>
</evidence>
<dbReference type="CDD" id="cd01948">
    <property type="entry name" value="EAL"/>
    <property type="match status" value="1"/>
</dbReference>
<dbReference type="RefSeq" id="WP_042520834.1">
    <property type="nucleotide sequence ID" value="NZ_CP071059.1"/>
</dbReference>
<dbReference type="Pfam" id="PF00563">
    <property type="entry name" value="EAL"/>
    <property type="match status" value="1"/>
</dbReference>
<organism evidence="1 2">
    <name type="scientific">Vibrio alginolyticus</name>
    <dbReference type="NCBI Taxonomy" id="663"/>
    <lineage>
        <taxon>Bacteria</taxon>
        <taxon>Pseudomonadati</taxon>
        <taxon>Pseudomonadota</taxon>
        <taxon>Gammaproteobacteria</taxon>
        <taxon>Vibrionales</taxon>
        <taxon>Vibrionaceae</taxon>
        <taxon>Vibrio</taxon>
    </lineage>
</organism>
<dbReference type="OrthoDB" id="1673646at2"/>
<dbReference type="eggNOG" id="COG2200">
    <property type="taxonomic scope" value="Bacteria"/>
</dbReference>
<dbReference type="EMBL" id="JABCMA010000019">
    <property type="protein sequence ID" value="NMR75132.1"/>
    <property type="molecule type" value="Genomic_DNA"/>
</dbReference>
<dbReference type="SUPFAM" id="SSF141868">
    <property type="entry name" value="EAL domain-like"/>
    <property type="match status" value="1"/>
</dbReference>
<protein>
    <submittedName>
        <fullName evidence="1">EAL domain-containing protein</fullName>
    </submittedName>
</protein>
<dbReference type="PANTHER" id="PTHR33121">
    <property type="entry name" value="CYCLIC DI-GMP PHOSPHODIESTERASE PDEF"/>
    <property type="match status" value="1"/>
</dbReference>
<dbReference type="InterPro" id="IPR050706">
    <property type="entry name" value="Cyclic-di-GMP_PDE-like"/>
</dbReference>
<sequence>MMSISQLLSCIRKEADGQYIAKYANFTLRSVFQPIYKNDISIVGLEALVRISNANGTMVRPDQFFQSKATPTQDLLNVERLSRLIHIKNFSQSRFHTKQLFLNVLPVAAEILVKDITYNRLLKQTIYESHLMNEQIVMELLELKVEDELSLSQAARELSLEGFKLAIDDYGVNASTTERVRSVCPDIIKMDRSLLLRYENGDFKALNDALSLAKALCSKTVIEGIETEHQLRLMKKLGFDMYQGYLLAIPQTLDVYEEAKTA</sequence>
<proteinExistence type="predicted"/>
<accession>A0A0P7EY84</accession>
<dbReference type="AlphaFoldDB" id="A0A0P7EY84"/>
<dbReference type="PANTHER" id="PTHR33121:SF76">
    <property type="entry name" value="SIGNALING PROTEIN"/>
    <property type="match status" value="1"/>
</dbReference>
<name>A0A0P7EY84_VIBAL</name>
<dbReference type="InterPro" id="IPR001633">
    <property type="entry name" value="EAL_dom"/>
</dbReference>
<dbReference type="GO" id="GO:0071111">
    <property type="term" value="F:cyclic-guanylate-specific phosphodiesterase activity"/>
    <property type="evidence" value="ECO:0007669"/>
    <property type="project" value="InterPro"/>
</dbReference>
<dbReference type="Proteomes" id="UP000565155">
    <property type="component" value="Unassembled WGS sequence"/>
</dbReference>
<dbReference type="SMART" id="SM00052">
    <property type="entry name" value="EAL"/>
    <property type="match status" value="1"/>
</dbReference>
<gene>
    <name evidence="1" type="ORF">HKB35_16060</name>
</gene>
<reference evidence="1 2" key="1">
    <citation type="submission" date="2020-04" db="EMBL/GenBank/DDBJ databases">
        <title>Whole-genome sequencing of Vibrio spp. from China reveals different genetic environments of blaCTX-M-14 among diverse lineages.</title>
        <authorList>
            <person name="Zheng Z."/>
            <person name="Ye L."/>
            <person name="Chen S."/>
        </authorList>
    </citation>
    <scope>NUCLEOTIDE SEQUENCE [LARGE SCALE GENOMIC DNA]</scope>
    <source>
        <strain evidence="1 2">Vb1636</strain>
    </source>
</reference>
<dbReference type="PROSITE" id="PS50883">
    <property type="entry name" value="EAL"/>
    <property type="match status" value="1"/>
</dbReference>
<dbReference type="GeneID" id="75164665"/>
<comment type="caution">
    <text evidence="1">The sequence shown here is derived from an EMBL/GenBank/DDBJ whole genome shotgun (WGS) entry which is preliminary data.</text>
</comment>
<dbReference type="Gene3D" id="3.20.20.450">
    <property type="entry name" value="EAL domain"/>
    <property type="match status" value="1"/>
</dbReference>
<evidence type="ECO:0000313" key="1">
    <source>
        <dbReference type="EMBL" id="NMR75132.1"/>
    </source>
</evidence>
<dbReference type="STRING" id="663.BAU10_19350"/>
<dbReference type="InterPro" id="IPR035919">
    <property type="entry name" value="EAL_sf"/>
</dbReference>